<dbReference type="RefSeq" id="WP_255134641.1">
    <property type="nucleotide sequence ID" value="NZ_JANDBC010000001.1"/>
</dbReference>
<feature type="transmembrane region" description="Helical" evidence="6">
    <location>
        <begin position="753"/>
        <end position="770"/>
    </location>
</feature>
<evidence type="ECO:0000259" key="7">
    <source>
        <dbReference type="Pfam" id="PF02687"/>
    </source>
</evidence>
<evidence type="ECO:0000256" key="3">
    <source>
        <dbReference type="ARBA" id="ARBA00022692"/>
    </source>
</evidence>
<dbReference type="PROSITE" id="PS51257">
    <property type="entry name" value="PROKAR_LIPOPROTEIN"/>
    <property type="match status" value="1"/>
</dbReference>
<keyword evidence="3 6" id="KW-0812">Transmembrane</keyword>
<organism evidence="9 10">
    <name type="scientific">Gracilimonas sediminicola</name>
    <dbReference type="NCBI Taxonomy" id="2952158"/>
    <lineage>
        <taxon>Bacteria</taxon>
        <taxon>Pseudomonadati</taxon>
        <taxon>Balneolota</taxon>
        <taxon>Balneolia</taxon>
        <taxon>Balneolales</taxon>
        <taxon>Balneolaceae</taxon>
        <taxon>Gracilimonas</taxon>
    </lineage>
</organism>
<evidence type="ECO:0000313" key="9">
    <source>
        <dbReference type="EMBL" id="MCP9291779.1"/>
    </source>
</evidence>
<evidence type="ECO:0000256" key="6">
    <source>
        <dbReference type="SAM" id="Phobius"/>
    </source>
</evidence>
<sequence length="821" mass="91658">MLKNYFKIAFRNLFKNKVYSSINIFGLAVGVACCILIALYVQNEWSYDEFHSKADRTYRAWVNETTPEGRELLNTATPVILGPTLKDNIPEVEHLTYMFSFSNLVKTPDAQAPFDENILVVNKDFFKIFDFDILKGDPGNLFINPSSIVISEATANRFFGNQDPLQKTLSIRLTDEYKQFTVTGVVENPPANSSLDYRILMPDQNLETLISERGRNSWFNIFGSTYLTLQEGTNQADLNEKFDSMMKGVFGEDFFTNQDYKVGLQPLTDIHLNTEFPSAQASVSDPVYSYILAAIAFLILLIACVNFMTLSISKSTSRAKEVGIRKTIGAIRQHLMYQFWGEALMMTLIAFLIGITFAELLLPFFNDLSGTELTISYGAGTLGVLLLTALAVSLVAGIYPALVLSGFRPIEVLKGRLNLSAEKGGFQKVMVVFQFSLSIALIIGTITIQQQLNYVQNKNLGYQKDQILVLESGISNTPQSSPADIFEQSIRRKQILINELKASSEITSISTSSFTPVQTGGWFQMGFRDNQDQPKNFHGNFVDADFIPTLGIKVTEGRNFSEENPSDARQAMIVNEALVEYFGWENPIGQRLPGPEFDQHEVIGVVENFHYESLHTPVEPLAIVMNPDILFSGISDLGISNSFDPRYSFNLSTSNLSQTVSQLREVWAQVAPGVPFDYTFVDQSLDDQYREERRLSRIVTTGSVLAIIIACLGLFGLASLMVIRRTKEIGVRKVLGASSGNIVFLVNKEFTKLVAIAFVIATPIAWYAMSTWLQDFAYRIELGFGIFLLSGLLTLAVAWFTVSYQSVKATLINPTDSLRSE</sequence>
<dbReference type="Pfam" id="PF02687">
    <property type="entry name" value="FtsX"/>
    <property type="match status" value="2"/>
</dbReference>
<dbReference type="Proteomes" id="UP001139125">
    <property type="component" value="Unassembled WGS sequence"/>
</dbReference>
<feature type="domain" description="ABC3 transporter permease C-terminal" evidence="7">
    <location>
        <begin position="703"/>
        <end position="813"/>
    </location>
</feature>
<evidence type="ECO:0000256" key="1">
    <source>
        <dbReference type="ARBA" id="ARBA00004651"/>
    </source>
</evidence>
<evidence type="ECO:0000256" key="2">
    <source>
        <dbReference type="ARBA" id="ARBA00022475"/>
    </source>
</evidence>
<evidence type="ECO:0000313" key="10">
    <source>
        <dbReference type="Proteomes" id="UP001139125"/>
    </source>
</evidence>
<evidence type="ECO:0000259" key="8">
    <source>
        <dbReference type="Pfam" id="PF12704"/>
    </source>
</evidence>
<dbReference type="PANTHER" id="PTHR30572">
    <property type="entry name" value="MEMBRANE COMPONENT OF TRANSPORTER-RELATED"/>
    <property type="match status" value="1"/>
</dbReference>
<reference evidence="9" key="1">
    <citation type="submission" date="2022-06" db="EMBL/GenBank/DDBJ databases">
        <title>Gracilimonas sp. CAU 1638 isolated from sea sediment.</title>
        <authorList>
            <person name="Kim W."/>
        </authorList>
    </citation>
    <scope>NUCLEOTIDE SEQUENCE</scope>
    <source>
        <strain evidence="9">CAU 1638</strain>
    </source>
</reference>
<accession>A0A9X2RHG3</accession>
<dbReference type="InterPro" id="IPR003838">
    <property type="entry name" value="ABC3_permease_C"/>
</dbReference>
<feature type="domain" description="ABC3 transporter permease C-terminal" evidence="7">
    <location>
        <begin position="294"/>
        <end position="405"/>
    </location>
</feature>
<dbReference type="Pfam" id="PF12704">
    <property type="entry name" value="MacB_PCD"/>
    <property type="match status" value="2"/>
</dbReference>
<proteinExistence type="predicted"/>
<dbReference type="InterPro" id="IPR025857">
    <property type="entry name" value="MacB_PCD"/>
</dbReference>
<keyword evidence="2" id="KW-1003">Cell membrane</keyword>
<dbReference type="AlphaFoldDB" id="A0A9X2RHG3"/>
<feature type="domain" description="MacB-like periplasmic core" evidence="8">
    <location>
        <begin position="437"/>
        <end position="610"/>
    </location>
</feature>
<dbReference type="PANTHER" id="PTHR30572:SF18">
    <property type="entry name" value="ABC-TYPE MACROLIDE FAMILY EXPORT SYSTEM PERMEASE COMPONENT 2"/>
    <property type="match status" value="1"/>
</dbReference>
<feature type="transmembrane region" description="Helical" evidence="6">
    <location>
        <begin position="782"/>
        <end position="802"/>
    </location>
</feature>
<keyword evidence="5 6" id="KW-0472">Membrane</keyword>
<comment type="caution">
    <text evidence="9">The sequence shown here is derived from an EMBL/GenBank/DDBJ whole genome shotgun (WGS) entry which is preliminary data.</text>
</comment>
<evidence type="ECO:0000256" key="5">
    <source>
        <dbReference type="ARBA" id="ARBA00023136"/>
    </source>
</evidence>
<name>A0A9X2RHG3_9BACT</name>
<feature type="transmembrane region" description="Helical" evidence="6">
    <location>
        <begin position="287"/>
        <end position="310"/>
    </location>
</feature>
<comment type="subcellular location">
    <subcellularLocation>
        <location evidence="1">Cell membrane</location>
        <topology evidence="1">Multi-pass membrane protein</topology>
    </subcellularLocation>
</comment>
<feature type="transmembrane region" description="Helical" evidence="6">
    <location>
        <begin position="21"/>
        <end position="41"/>
    </location>
</feature>
<feature type="transmembrane region" description="Helical" evidence="6">
    <location>
        <begin position="428"/>
        <end position="448"/>
    </location>
</feature>
<feature type="domain" description="MacB-like periplasmic core" evidence="8">
    <location>
        <begin position="20"/>
        <end position="242"/>
    </location>
</feature>
<feature type="transmembrane region" description="Helical" evidence="6">
    <location>
        <begin position="703"/>
        <end position="723"/>
    </location>
</feature>
<keyword evidence="10" id="KW-1185">Reference proteome</keyword>
<keyword evidence="4 6" id="KW-1133">Transmembrane helix</keyword>
<gene>
    <name evidence="9" type="ORF">NM125_09360</name>
</gene>
<protein>
    <submittedName>
        <fullName evidence="9">ABC transporter permease</fullName>
    </submittedName>
</protein>
<dbReference type="EMBL" id="JANDBC010000001">
    <property type="protein sequence ID" value="MCP9291779.1"/>
    <property type="molecule type" value="Genomic_DNA"/>
</dbReference>
<dbReference type="GO" id="GO:0005886">
    <property type="term" value="C:plasma membrane"/>
    <property type="evidence" value="ECO:0007669"/>
    <property type="project" value="UniProtKB-SubCell"/>
</dbReference>
<feature type="transmembrane region" description="Helical" evidence="6">
    <location>
        <begin position="343"/>
        <end position="365"/>
    </location>
</feature>
<dbReference type="InterPro" id="IPR050250">
    <property type="entry name" value="Macrolide_Exporter_MacB"/>
</dbReference>
<feature type="transmembrane region" description="Helical" evidence="6">
    <location>
        <begin position="385"/>
        <end position="407"/>
    </location>
</feature>
<evidence type="ECO:0000256" key="4">
    <source>
        <dbReference type="ARBA" id="ARBA00022989"/>
    </source>
</evidence>
<dbReference type="GO" id="GO:0022857">
    <property type="term" value="F:transmembrane transporter activity"/>
    <property type="evidence" value="ECO:0007669"/>
    <property type="project" value="TreeGrafter"/>
</dbReference>